<dbReference type="InterPro" id="IPR044731">
    <property type="entry name" value="BDH-like"/>
</dbReference>
<dbReference type="Pfam" id="PF00465">
    <property type="entry name" value="Fe-ADH"/>
    <property type="match status" value="1"/>
</dbReference>
<dbReference type="Gene3D" id="1.20.1090.10">
    <property type="entry name" value="Dehydroquinate synthase-like - alpha domain"/>
    <property type="match status" value="1"/>
</dbReference>
<keyword evidence="3" id="KW-0560">Oxidoreductase</keyword>
<dbReference type="GO" id="GO:1990362">
    <property type="term" value="F:butanol dehydrogenase (NAD+) activity"/>
    <property type="evidence" value="ECO:0007669"/>
    <property type="project" value="InterPro"/>
</dbReference>
<dbReference type="InterPro" id="IPR001670">
    <property type="entry name" value="ADH_Fe/GldA"/>
</dbReference>
<dbReference type="GO" id="GO:0046872">
    <property type="term" value="F:metal ion binding"/>
    <property type="evidence" value="ECO:0007669"/>
    <property type="project" value="InterPro"/>
</dbReference>
<dbReference type="CDD" id="cd08187">
    <property type="entry name" value="BDH"/>
    <property type="match status" value="1"/>
</dbReference>
<name>A0A9D9GPW6_9GAMM</name>
<evidence type="ECO:0000256" key="1">
    <source>
        <dbReference type="ARBA" id="ARBA00001962"/>
    </source>
</evidence>
<proteinExistence type="inferred from homology"/>
<evidence type="ECO:0000256" key="2">
    <source>
        <dbReference type="ARBA" id="ARBA00007358"/>
    </source>
</evidence>
<dbReference type="Proteomes" id="UP000823631">
    <property type="component" value="Unassembled WGS sequence"/>
</dbReference>
<dbReference type="AlphaFoldDB" id="A0A9D9GPW6"/>
<comment type="cofactor">
    <cofactor evidence="1">
        <name>Fe cation</name>
        <dbReference type="ChEBI" id="CHEBI:24875"/>
    </cofactor>
</comment>
<reference evidence="6" key="2">
    <citation type="journal article" date="2021" name="PeerJ">
        <title>Extensive microbial diversity within the chicken gut microbiome revealed by metagenomics and culture.</title>
        <authorList>
            <person name="Gilroy R."/>
            <person name="Ravi A."/>
            <person name="Getino M."/>
            <person name="Pursley I."/>
            <person name="Horton D.L."/>
            <person name="Alikhan N.F."/>
            <person name="Baker D."/>
            <person name="Gharbi K."/>
            <person name="Hall N."/>
            <person name="Watson M."/>
            <person name="Adriaenssens E.M."/>
            <person name="Foster-Nyarko E."/>
            <person name="Jarju S."/>
            <person name="Secka A."/>
            <person name="Antonio M."/>
            <person name="Oren A."/>
            <person name="Chaudhuri R.R."/>
            <person name="La Ragione R."/>
            <person name="Hildebrand F."/>
            <person name="Pallen M.J."/>
        </authorList>
    </citation>
    <scope>NUCLEOTIDE SEQUENCE</scope>
    <source>
        <strain evidence="6">17213</strain>
    </source>
</reference>
<dbReference type="PANTHER" id="PTHR43633">
    <property type="entry name" value="ALCOHOL DEHYDROGENASE YQHD"/>
    <property type="match status" value="1"/>
</dbReference>
<comment type="caution">
    <text evidence="6">The sequence shown here is derived from an EMBL/GenBank/DDBJ whole genome shotgun (WGS) entry which is preliminary data.</text>
</comment>
<dbReference type="Pfam" id="PF25137">
    <property type="entry name" value="ADH_Fe_C"/>
    <property type="match status" value="1"/>
</dbReference>
<evidence type="ECO:0000259" key="5">
    <source>
        <dbReference type="Pfam" id="PF25137"/>
    </source>
</evidence>
<dbReference type="PANTHER" id="PTHR43633:SF1">
    <property type="entry name" value="ALCOHOL DEHYDROGENASE YQHD"/>
    <property type="match status" value="1"/>
</dbReference>
<dbReference type="EMBL" id="JADINH010000112">
    <property type="protein sequence ID" value="MBO8415777.1"/>
    <property type="molecule type" value="Genomic_DNA"/>
</dbReference>
<dbReference type="FunFam" id="3.40.50.1970:FF:000003">
    <property type="entry name" value="Alcohol dehydrogenase, iron-containing"/>
    <property type="match status" value="1"/>
</dbReference>
<accession>A0A9D9GPW6</accession>
<dbReference type="Gene3D" id="3.40.50.1970">
    <property type="match status" value="1"/>
</dbReference>
<sequence length="390" mass="41807">MTSIFNPFTLQIPTKILFGRGRSAELPGHMRPYGRRVLLVYGGGSIKKTGLYAHICELLKDFEVFELSGVDPSPRITSVNAGGRLCREQHIDMVLAVGGGSVLDCCKLICDAALYEGDAWDLVLDPAKIKGALPLFAVLTLAATGSDFNCGAGITSLERKEKRDVIVPCNYPKVSVLDPALTMTVSRRQTAAGCADIISHVLEQYLVGGSAMLTDGLCEALLRTVIKFGPRAVENGEDYCARTNLLWASSLACSGLCALGSESSVWPAHAIEHEVAAYFDCTHGESLAVLTPVLLRLTLNEKSAPRYAALARAVFGVKERDDFAAARAGIKALQDLFAALGLPGRLSALGVDDRSQFAAMARHVCANKPLHEAFVALDEALVLELLQQSF</sequence>
<protein>
    <submittedName>
        <fullName evidence="6">Iron-containing alcohol dehydrogenase</fullName>
    </submittedName>
</protein>
<comment type="similarity">
    <text evidence="2">Belongs to the iron-containing alcohol dehydrogenase family.</text>
</comment>
<dbReference type="GO" id="GO:0005829">
    <property type="term" value="C:cytosol"/>
    <property type="evidence" value="ECO:0007669"/>
    <property type="project" value="TreeGrafter"/>
</dbReference>
<evidence type="ECO:0000259" key="4">
    <source>
        <dbReference type="Pfam" id="PF00465"/>
    </source>
</evidence>
<dbReference type="InterPro" id="IPR056798">
    <property type="entry name" value="ADH_Fe_C"/>
</dbReference>
<feature type="domain" description="Fe-containing alcohol dehydrogenase-like C-terminal" evidence="5">
    <location>
        <begin position="190"/>
        <end position="389"/>
    </location>
</feature>
<evidence type="ECO:0000313" key="7">
    <source>
        <dbReference type="Proteomes" id="UP000823631"/>
    </source>
</evidence>
<organism evidence="6 7">
    <name type="scientific">Candidatus Avisuccinivibrio stercorigallinarum</name>
    <dbReference type="NCBI Taxonomy" id="2840704"/>
    <lineage>
        <taxon>Bacteria</taxon>
        <taxon>Pseudomonadati</taxon>
        <taxon>Pseudomonadota</taxon>
        <taxon>Gammaproteobacteria</taxon>
        <taxon>Aeromonadales</taxon>
        <taxon>Succinivibrionaceae</taxon>
        <taxon>Succinivibrionaceae incertae sedis</taxon>
        <taxon>Candidatus Avisuccinivibrio</taxon>
    </lineage>
</organism>
<evidence type="ECO:0000256" key="3">
    <source>
        <dbReference type="ARBA" id="ARBA00023002"/>
    </source>
</evidence>
<dbReference type="GO" id="GO:0008106">
    <property type="term" value="F:alcohol dehydrogenase (NADP+) activity"/>
    <property type="evidence" value="ECO:0007669"/>
    <property type="project" value="TreeGrafter"/>
</dbReference>
<reference evidence="6" key="1">
    <citation type="submission" date="2020-10" db="EMBL/GenBank/DDBJ databases">
        <authorList>
            <person name="Gilroy R."/>
        </authorList>
    </citation>
    <scope>NUCLEOTIDE SEQUENCE</scope>
    <source>
        <strain evidence="6">17213</strain>
    </source>
</reference>
<evidence type="ECO:0000313" key="6">
    <source>
        <dbReference type="EMBL" id="MBO8415777.1"/>
    </source>
</evidence>
<dbReference type="SUPFAM" id="SSF56796">
    <property type="entry name" value="Dehydroquinate synthase-like"/>
    <property type="match status" value="1"/>
</dbReference>
<feature type="domain" description="Alcohol dehydrogenase iron-type/glycerol dehydrogenase GldA" evidence="4">
    <location>
        <begin position="13"/>
        <end position="179"/>
    </location>
</feature>
<dbReference type="GO" id="GO:1990002">
    <property type="term" value="F:methylglyoxal reductase (NADPH) (acetol producing) activity"/>
    <property type="evidence" value="ECO:0007669"/>
    <property type="project" value="TreeGrafter"/>
</dbReference>
<gene>
    <name evidence="6" type="ORF">IAB19_05310</name>
</gene>